<dbReference type="GO" id="GO:0009295">
    <property type="term" value="C:nucleoid"/>
    <property type="evidence" value="ECO:0007669"/>
    <property type="project" value="TreeGrafter"/>
</dbReference>
<evidence type="ECO:0000256" key="2">
    <source>
        <dbReference type="ARBA" id="ARBA00023172"/>
    </source>
</evidence>
<dbReference type="Gene3D" id="2.40.50.140">
    <property type="entry name" value="Nucleic acid-binding proteins"/>
    <property type="match status" value="1"/>
</dbReference>
<dbReference type="Proteomes" id="UP000317894">
    <property type="component" value="Unassembled WGS sequence"/>
</dbReference>
<proteinExistence type="inferred from homology"/>
<comment type="subunit">
    <text evidence="3">Homotetramer.</text>
</comment>
<dbReference type="PROSITE" id="PS50935">
    <property type="entry name" value="SSB"/>
    <property type="match status" value="1"/>
</dbReference>
<dbReference type="GO" id="GO:0006260">
    <property type="term" value="P:DNA replication"/>
    <property type="evidence" value="ECO:0007669"/>
    <property type="project" value="InterPro"/>
</dbReference>
<keyword evidence="1 3" id="KW-0238">DNA-binding</keyword>
<name>A0A552UAT2_9SPHN</name>
<organism evidence="6 7">
    <name type="scientific">Glacieibacterium frigidum</name>
    <dbReference type="NCBI Taxonomy" id="2593303"/>
    <lineage>
        <taxon>Bacteria</taxon>
        <taxon>Pseudomonadati</taxon>
        <taxon>Pseudomonadota</taxon>
        <taxon>Alphaproteobacteria</taxon>
        <taxon>Sphingomonadales</taxon>
        <taxon>Sphingosinicellaceae</taxon>
        <taxon>Glacieibacterium</taxon>
    </lineage>
</organism>
<evidence type="ECO:0000256" key="3">
    <source>
        <dbReference type="HAMAP-Rule" id="MF_00984"/>
    </source>
</evidence>
<dbReference type="GO" id="GO:0006310">
    <property type="term" value="P:DNA recombination"/>
    <property type="evidence" value="ECO:0007669"/>
    <property type="project" value="UniProtKB-KW"/>
</dbReference>
<evidence type="ECO:0000256" key="1">
    <source>
        <dbReference type="ARBA" id="ARBA00023125"/>
    </source>
</evidence>
<dbReference type="NCBIfam" id="TIGR00621">
    <property type="entry name" value="ssb"/>
    <property type="match status" value="1"/>
</dbReference>
<feature type="compositionally biased region" description="Acidic residues" evidence="5">
    <location>
        <begin position="161"/>
        <end position="171"/>
    </location>
</feature>
<dbReference type="HAMAP" id="MF_00984">
    <property type="entry name" value="SSB"/>
    <property type="match status" value="1"/>
</dbReference>
<dbReference type="EMBL" id="VJWA01000002">
    <property type="protein sequence ID" value="TRW15318.1"/>
    <property type="molecule type" value="Genomic_DNA"/>
</dbReference>
<dbReference type="OrthoDB" id="9809878at2"/>
<evidence type="ECO:0000313" key="7">
    <source>
        <dbReference type="Proteomes" id="UP000317894"/>
    </source>
</evidence>
<sequence>MHMGVNKVILVGRLGKDPETKEFGNGGRVVKFSLATSETWRDKNSGERKEKTEWHNVVIFNEGIGKIASQYLKKGSEVYLEGSLQTRKWQDQSGADKYTTEVVLQNFNSNMTLLGGRDSGDGERSGGGGYGGGERSGGGGGGFNGNSGPAKKPAYGGGSDFADDLDDDVPF</sequence>
<dbReference type="InterPro" id="IPR000424">
    <property type="entry name" value="Primosome_PriB/ssb"/>
</dbReference>
<protein>
    <recommendedName>
        <fullName evidence="3 4">Single-stranded DNA-binding protein</fullName>
        <shortName evidence="3">SSB</shortName>
    </recommendedName>
</protein>
<evidence type="ECO:0000256" key="4">
    <source>
        <dbReference type="RuleBase" id="RU000524"/>
    </source>
</evidence>
<dbReference type="AlphaFoldDB" id="A0A552UAT2"/>
<dbReference type="PANTHER" id="PTHR10302:SF27">
    <property type="entry name" value="SINGLE-STRANDED DNA-BINDING PROTEIN"/>
    <property type="match status" value="1"/>
</dbReference>
<dbReference type="GO" id="GO:0003697">
    <property type="term" value="F:single-stranded DNA binding"/>
    <property type="evidence" value="ECO:0007669"/>
    <property type="project" value="UniProtKB-UniRule"/>
</dbReference>
<dbReference type="InterPro" id="IPR012340">
    <property type="entry name" value="NA-bd_OB-fold"/>
</dbReference>
<keyword evidence="2" id="KW-0233">DNA recombination</keyword>
<evidence type="ECO:0000313" key="6">
    <source>
        <dbReference type="EMBL" id="TRW15318.1"/>
    </source>
</evidence>
<dbReference type="Pfam" id="PF00436">
    <property type="entry name" value="SSB"/>
    <property type="match status" value="1"/>
</dbReference>
<dbReference type="InterPro" id="IPR011344">
    <property type="entry name" value="ssDNA-bd"/>
</dbReference>
<feature type="region of interest" description="Disordered" evidence="5">
    <location>
        <begin position="113"/>
        <end position="171"/>
    </location>
</feature>
<feature type="compositionally biased region" description="Gly residues" evidence="5">
    <location>
        <begin position="125"/>
        <end position="145"/>
    </location>
</feature>
<accession>A0A552UAT2</accession>
<dbReference type="SUPFAM" id="SSF50249">
    <property type="entry name" value="Nucleic acid-binding proteins"/>
    <property type="match status" value="1"/>
</dbReference>
<comment type="caution">
    <text evidence="3">Lacks conserved residue(s) required for the propagation of feature annotation.</text>
</comment>
<gene>
    <name evidence="6" type="primary">ssb</name>
    <name evidence="6" type="ORF">FMM06_13800</name>
</gene>
<keyword evidence="7" id="KW-1185">Reference proteome</keyword>
<evidence type="ECO:0000256" key="5">
    <source>
        <dbReference type="SAM" id="MobiDB-lite"/>
    </source>
</evidence>
<dbReference type="PANTHER" id="PTHR10302">
    <property type="entry name" value="SINGLE-STRANDED DNA-BINDING PROTEIN"/>
    <property type="match status" value="1"/>
</dbReference>
<comment type="caution">
    <text evidence="6">The sequence shown here is derived from an EMBL/GenBank/DDBJ whole genome shotgun (WGS) entry which is preliminary data.</text>
</comment>
<reference evidence="6 7" key="1">
    <citation type="submission" date="2019-07" db="EMBL/GenBank/DDBJ databases">
        <title>Novel species isolated from glacier.</title>
        <authorList>
            <person name="Liu Q."/>
            <person name="Xin Y.-H."/>
        </authorList>
    </citation>
    <scope>NUCLEOTIDE SEQUENCE [LARGE SCALE GENOMIC DNA]</scope>
    <source>
        <strain evidence="6 7">LB1R16</strain>
    </source>
</reference>
<dbReference type="CDD" id="cd04496">
    <property type="entry name" value="SSB_OBF"/>
    <property type="match status" value="1"/>
</dbReference>